<protein>
    <submittedName>
        <fullName evidence="3">Uncharacterized protein</fullName>
    </submittedName>
</protein>
<feature type="transmembrane region" description="Helical" evidence="2">
    <location>
        <begin position="329"/>
        <end position="349"/>
    </location>
</feature>
<feature type="compositionally biased region" description="Pro residues" evidence="1">
    <location>
        <begin position="191"/>
        <end position="207"/>
    </location>
</feature>
<dbReference type="Proteomes" id="UP000320475">
    <property type="component" value="Unassembled WGS sequence"/>
</dbReference>
<keyword evidence="2" id="KW-0472">Membrane</keyword>
<dbReference type="AlphaFoldDB" id="A0A507CCF2"/>
<proteinExistence type="predicted"/>
<feature type="compositionally biased region" description="Low complexity" evidence="1">
    <location>
        <begin position="208"/>
        <end position="221"/>
    </location>
</feature>
<gene>
    <name evidence="3" type="ORF">SeLEV6574_g07382</name>
</gene>
<comment type="caution">
    <text evidence="3">The sequence shown here is derived from an EMBL/GenBank/DDBJ whole genome shotgun (WGS) entry which is preliminary data.</text>
</comment>
<dbReference type="VEuPathDB" id="FungiDB:SeMB42_g07579"/>
<feature type="region of interest" description="Disordered" evidence="1">
    <location>
        <begin position="258"/>
        <end position="285"/>
    </location>
</feature>
<organism evidence="3 4">
    <name type="scientific">Synchytrium endobioticum</name>
    <dbReference type="NCBI Taxonomy" id="286115"/>
    <lineage>
        <taxon>Eukaryota</taxon>
        <taxon>Fungi</taxon>
        <taxon>Fungi incertae sedis</taxon>
        <taxon>Chytridiomycota</taxon>
        <taxon>Chytridiomycota incertae sedis</taxon>
        <taxon>Chytridiomycetes</taxon>
        <taxon>Synchytriales</taxon>
        <taxon>Synchytriaceae</taxon>
        <taxon>Synchytrium</taxon>
    </lineage>
</organism>
<feature type="region of interest" description="Disordered" evidence="1">
    <location>
        <begin position="234"/>
        <end position="253"/>
    </location>
</feature>
<dbReference type="EMBL" id="QEAM01000514">
    <property type="protein sequence ID" value="TPX39200.1"/>
    <property type="molecule type" value="Genomic_DNA"/>
</dbReference>
<sequence length="476" mass="50867">MQNTELTIARLKPLQASMVNMVSRIYVVVALLSTLTSTCMGQTAHYDLKAALVSCSFGVGQTTATLEMTATSPDMVAPPILVLCAHDQFYRPINMKCATTQPVTNLNYLGPYYLGFQSCVMAQAPAVNQADIGCTVTMSWTDNLIDPMSCDRVSFAGGAYANGTSLVLMKINGADAKVQVTTAGNQQLSPATPPPRPPLPSPSPSLPSSPVIPSIMTSAAASPPPPSPVMPSIIPSAAASPPPPSPVMPSIIPSAAAKPTSAMESKAPSRLPPVLAPPTPSYTPTSVQQLKEFETMAVSPTSMPLAEATMQALDLAPQMEYGGLKSLDIIIIVFVVVAIILGIIGMYIYRYRTSLFIEEGKSALFPEAFRQRHGSPDCGVSELPIPPSSATESRAFSQIPQILVSASHSSTSEIDNYRLNLNEMRNESGKLEFPDKFRNSAWAASTVRQSVWSNHSGDTVRDHVARQHMLQRKSSM</sequence>
<reference evidence="3 4" key="1">
    <citation type="journal article" date="2019" name="Sci. Rep.">
        <title>Comparative genomics of chytrid fungi reveal insights into the obligate biotrophic and pathogenic lifestyle of Synchytrium endobioticum.</title>
        <authorList>
            <person name="van de Vossenberg B.T.L.H."/>
            <person name="Warris S."/>
            <person name="Nguyen H.D.T."/>
            <person name="van Gent-Pelzer M.P.E."/>
            <person name="Joly D.L."/>
            <person name="van de Geest H.C."/>
            <person name="Bonants P.J.M."/>
            <person name="Smith D.S."/>
            <person name="Levesque C.A."/>
            <person name="van der Lee T.A.J."/>
        </authorList>
    </citation>
    <scope>NUCLEOTIDE SEQUENCE [LARGE SCALE GENOMIC DNA]</scope>
    <source>
        <strain evidence="3 4">LEV6574</strain>
    </source>
</reference>
<dbReference type="PRINTS" id="PR01217">
    <property type="entry name" value="PRICHEXTENSN"/>
</dbReference>
<feature type="compositionally biased region" description="Pro residues" evidence="1">
    <location>
        <begin position="270"/>
        <end position="281"/>
    </location>
</feature>
<evidence type="ECO:0000256" key="2">
    <source>
        <dbReference type="SAM" id="Phobius"/>
    </source>
</evidence>
<name>A0A507CCF2_9FUNG</name>
<accession>A0A507CCF2</accession>
<keyword evidence="2" id="KW-1133">Transmembrane helix</keyword>
<evidence type="ECO:0000313" key="3">
    <source>
        <dbReference type="EMBL" id="TPX39200.1"/>
    </source>
</evidence>
<keyword evidence="2" id="KW-0812">Transmembrane</keyword>
<feature type="region of interest" description="Disordered" evidence="1">
    <location>
        <begin position="183"/>
        <end position="227"/>
    </location>
</feature>
<evidence type="ECO:0000313" key="4">
    <source>
        <dbReference type="Proteomes" id="UP000320475"/>
    </source>
</evidence>
<evidence type="ECO:0000256" key="1">
    <source>
        <dbReference type="SAM" id="MobiDB-lite"/>
    </source>
</evidence>